<feature type="chain" id="PRO_5003426006" evidence="1">
    <location>
        <begin position="19"/>
        <end position="308"/>
    </location>
</feature>
<dbReference type="HOGENOM" id="CLU_903070_0_0_1"/>
<accession>G1X8P5</accession>
<keyword evidence="1" id="KW-0732">Signal</keyword>
<dbReference type="PANTHER" id="PTHR34618">
    <property type="entry name" value="SURFACE PROTEIN MAS1, PUTATIVE-RELATED"/>
    <property type="match status" value="1"/>
</dbReference>
<evidence type="ECO:0000313" key="2">
    <source>
        <dbReference type="EMBL" id="EGX50451.1"/>
    </source>
</evidence>
<evidence type="ECO:0000256" key="1">
    <source>
        <dbReference type="SAM" id="SignalP"/>
    </source>
</evidence>
<reference evidence="2 3" key="1">
    <citation type="journal article" date="2011" name="PLoS Pathog.">
        <title>Genomic and proteomic analyses of the fungus Arthrobotrys oligospora provide insights into nematode-trap formation.</title>
        <authorList>
            <person name="Yang J."/>
            <person name="Wang L."/>
            <person name="Ji X."/>
            <person name="Feng Y."/>
            <person name="Li X."/>
            <person name="Zou C."/>
            <person name="Xu J."/>
            <person name="Ren Y."/>
            <person name="Mi Q."/>
            <person name="Wu J."/>
            <person name="Liu S."/>
            <person name="Liu Y."/>
            <person name="Huang X."/>
            <person name="Wang H."/>
            <person name="Niu X."/>
            <person name="Li J."/>
            <person name="Liang L."/>
            <person name="Luo Y."/>
            <person name="Ji K."/>
            <person name="Zhou W."/>
            <person name="Yu Z."/>
            <person name="Li G."/>
            <person name="Liu Y."/>
            <person name="Li L."/>
            <person name="Qiao M."/>
            <person name="Feng L."/>
            <person name="Zhang K.-Q."/>
        </authorList>
    </citation>
    <scope>NUCLEOTIDE SEQUENCE [LARGE SCALE GENOMIC DNA]</scope>
    <source>
        <strain evidence="3">ATCC 24927 / CBS 115.81 / DSM 1491</strain>
    </source>
</reference>
<sequence length="308" mass="34065">MHHSTLFTFACFAPFISAHMVFFDAYGDYNPKVKGWALGYHANTPRGNKYYQLPYQQDTSLFSTPAIPKAGSPRERLVTGCGLSLYSISQAETSYQPQKFVSISDAQKNTDFFQHKYLPYSHPEGYGYMGPHVPITSEIKRLVDNGALPQAMQNGKIKFSSFQINADGAGLYECYLNIKGDAMNWTAPKAAISTITKTITANSNVQTVYVIHIGGRPIHTDIPATTKTIYRAVGNGGNSQNVKIIYIVIPDGTTKTITKTLDPKTIVMTKTLKKGRRNVMTTITTTTVEVPAPTDESDDPPKEVEYQK</sequence>
<dbReference type="RefSeq" id="XP_011120857.1">
    <property type="nucleotide sequence ID" value="XM_011122555.1"/>
</dbReference>
<organism evidence="2 3">
    <name type="scientific">Arthrobotrys oligospora (strain ATCC 24927 / CBS 115.81 / DSM 1491)</name>
    <name type="common">Nematode-trapping fungus</name>
    <name type="synonym">Didymozoophaga oligospora</name>
    <dbReference type="NCBI Taxonomy" id="756982"/>
    <lineage>
        <taxon>Eukaryota</taxon>
        <taxon>Fungi</taxon>
        <taxon>Dikarya</taxon>
        <taxon>Ascomycota</taxon>
        <taxon>Pezizomycotina</taxon>
        <taxon>Orbiliomycetes</taxon>
        <taxon>Orbiliales</taxon>
        <taxon>Orbiliaceae</taxon>
        <taxon>Orbilia</taxon>
        <taxon>Orbilia oligospora</taxon>
    </lineage>
</organism>
<dbReference type="EMBL" id="ADOT01000122">
    <property type="protein sequence ID" value="EGX50451.1"/>
    <property type="molecule type" value="Genomic_DNA"/>
</dbReference>
<name>G1X8P5_ARTOA</name>
<protein>
    <submittedName>
        <fullName evidence="2">Uncharacterized protein</fullName>
    </submittedName>
</protein>
<evidence type="ECO:0000313" key="3">
    <source>
        <dbReference type="Proteomes" id="UP000008784"/>
    </source>
</evidence>
<proteinExistence type="predicted"/>
<dbReference type="STRING" id="756982.G1X8P5"/>
<feature type="signal peptide" evidence="1">
    <location>
        <begin position="1"/>
        <end position="18"/>
    </location>
</feature>
<comment type="caution">
    <text evidence="2">The sequence shown here is derived from an EMBL/GenBank/DDBJ whole genome shotgun (WGS) entry which is preliminary data.</text>
</comment>
<dbReference type="GeneID" id="22891842"/>
<gene>
    <name evidence="2" type="ORF">AOL_s00076g1</name>
</gene>
<dbReference type="Proteomes" id="UP000008784">
    <property type="component" value="Unassembled WGS sequence"/>
</dbReference>
<dbReference type="AlphaFoldDB" id="G1X8P5"/>
<keyword evidence="3" id="KW-1185">Reference proteome</keyword>
<dbReference type="InParanoid" id="G1X8P5"/>
<dbReference type="eggNOG" id="ENOG502QQEE">
    <property type="taxonomic scope" value="Eukaryota"/>
</dbReference>
<dbReference type="PANTHER" id="PTHR34618:SF1">
    <property type="entry name" value="SECRETED PROTEIN"/>
    <property type="match status" value="1"/>
</dbReference>
<dbReference type="Pfam" id="PF11327">
    <property type="entry name" value="Egh16-like"/>
    <property type="match status" value="1"/>
</dbReference>
<dbReference type="InterPro" id="IPR021476">
    <property type="entry name" value="Egh16-like"/>
</dbReference>